<comment type="caution">
    <text evidence="1">The sequence shown here is derived from an EMBL/GenBank/DDBJ whole genome shotgun (WGS) entry which is preliminary data.</text>
</comment>
<proteinExistence type="predicted"/>
<protein>
    <submittedName>
        <fullName evidence="1">Uncharacterized protein</fullName>
    </submittedName>
</protein>
<keyword evidence="2" id="KW-1185">Reference proteome</keyword>
<dbReference type="RefSeq" id="WP_161721056.1">
    <property type="nucleotide sequence ID" value="NZ_JAAAXI010000001.1"/>
</dbReference>
<dbReference type="Proteomes" id="UP000818323">
    <property type="component" value="Unassembled WGS sequence"/>
</dbReference>
<accession>A0ABW9YY70</accession>
<evidence type="ECO:0000313" key="1">
    <source>
        <dbReference type="EMBL" id="NBJ23766.1"/>
    </source>
</evidence>
<name>A0ABW9YY70_9HYPH</name>
<sequence length="92" mass="10287">MSFTLRPIRVATGFDEEGMMVLDEEQRLVAVLVRLSDRNEVAPGQWYLEAGFGRIDGLSHPIFPDLDQAQAWISQRLAPDIHRGSLPGSKLP</sequence>
<gene>
    <name evidence="1" type="ORF">GR303_05280</name>
</gene>
<organism evidence="1 2">
    <name type="scientific">Microvirga arsenatis</name>
    <dbReference type="NCBI Taxonomy" id="2692265"/>
    <lineage>
        <taxon>Bacteria</taxon>
        <taxon>Pseudomonadati</taxon>
        <taxon>Pseudomonadota</taxon>
        <taxon>Alphaproteobacteria</taxon>
        <taxon>Hyphomicrobiales</taxon>
        <taxon>Methylobacteriaceae</taxon>
        <taxon>Microvirga</taxon>
    </lineage>
</organism>
<dbReference type="EMBL" id="JAAAXJ010000002">
    <property type="protein sequence ID" value="NBJ23766.1"/>
    <property type="molecule type" value="Genomic_DNA"/>
</dbReference>
<reference evidence="1 2" key="1">
    <citation type="submission" date="2020-01" db="EMBL/GenBank/DDBJ databases">
        <title>Microvirga sp. nov., an arsenate reduction bacterium isolated from Tibet hotspring sediments.</title>
        <authorList>
            <person name="Yuan C.-G."/>
        </authorList>
    </citation>
    <scope>NUCLEOTIDE SEQUENCE [LARGE SCALE GENOMIC DNA]</scope>
    <source>
        <strain evidence="1 2">SYSU G3D203</strain>
    </source>
</reference>
<evidence type="ECO:0000313" key="2">
    <source>
        <dbReference type="Proteomes" id="UP000818323"/>
    </source>
</evidence>